<keyword evidence="6" id="KW-1185">Reference proteome</keyword>
<dbReference type="SUPFAM" id="SSF46938">
    <property type="entry name" value="CRAL/TRIO N-terminal domain"/>
    <property type="match status" value="1"/>
</dbReference>
<evidence type="ECO:0000313" key="5">
    <source>
        <dbReference type="EMBL" id="KAK3279787.1"/>
    </source>
</evidence>
<dbReference type="PANTHER" id="PTHR45657">
    <property type="entry name" value="CRAL-TRIO DOMAIN-CONTAINING PROTEIN YKL091C-RELATED"/>
    <property type="match status" value="1"/>
</dbReference>
<comment type="subcellular location">
    <subcellularLocation>
        <location evidence="1">Cell membrane</location>
        <topology evidence="1">Peripheral membrane protein</topology>
    </subcellularLocation>
    <subcellularLocation>
        <location evidence="2">Golgi apparatus membrane</location>
        <topology evidence="2">Peripheral membrane protein</topology>
    </subcellularLocation>
</comment>
<comment type="caution">
    <text evidence="5">The sequence shown here is derived from an EMBL/GenBank/DDBJ whole genome shotgun (WGS) entry which is preliminary data.</text>
</comment>
<dbReference type="CDD" id="cd00170">
    <property type="entry name" value="SEC14"/>
    <property type="match status" value="1"/>
</dbReference>
<dbReference type="PROSITE" id="PS50191">
    <property type="entry name" value="CRAL_TRIO"/>
    <property type="match status" value="1"/>
</dbReference>
<dbReference type="InterPro" id="IPR036865">
    <property type="entry name" value="CRAL-TRIO_dom_sf"/>
</dbReference>
<evidence type="ECO:0000256" key="2">
    <source>
        <dbReference type="ARBA" id="ARBA00004395"/>
    </source>
</evidence>
<organism evidence="5 6">
    <name type="scientific">Cymbomonas tetramitiformis</name>
    <dbReference type="NCBI Taxonomy" id="36881"/>
    <lineage>
        <taxon>Eukaryota</taxon>
        <taxon>Viridiplantae</taxon>
        <taxon>Chlorophyta</taxon>
        <taxon>Pyramimonadophyceae</taxon>
        <taxon>Pyramimonadales</taxon>
        <taxon>Pyramimonadaceae</taxon>
        <taxon>Cymbomonas</taxon>
    </lineage>
</organism>
<dbReference type="GO" id="GO:0000139">
    <property type="term" value="C:Golgi membrane"/>
    <property type="evidence" value="ECO:0007669"/>
    <property type="project" value="UniProtKB-SubCell"/>
</dbReference>
<name>A0AAE0GKH1_9CHLO</name>
<dbReference type="Proteomes" id="UP001190700">
    <property type="component" value="Unassembled WGS sequence"/>
</dbReference>
<feature type="domain" description="CRAL-TRIO" evidence="4">
    <location>
        <begin position="95"/>
        <end position="243"/>
    </location>
</feature>
<dbReference type="Pfam" id="PF00650">
    <property type="entry name" value="CRAL_TRIO"/>
    <property type="match status" value="1"/>
</dbReference>
<dbReference type="EMBL" id="LGRX02004672">
    <property type="protein sequence ID" value="KAK3279787.1"/>
    <property type="molecule type" value="Genomic_DNA"/>
</dbReference>
<evidence type="ECO:0000259" key="4">
    <source>
        <dbReference type="PROSITE" id="PS50191"/>
    </source>
</evidence>
<proteinExistence type="inferred from homology"/>
<dbReference type="GO" id="GO:0005886">
    <property type="term" value="C:plasma membrane"/>
    <property type="evidence" value="ECO:0007669"/>
    <property type="project" value="UniProtKB-SubCell"/>
</dbReference>
<evidence type="ECO:0000256" key="1">
    <source>
        <dbReference type="ARBA" id="ARBA00004202"/>
    </source>
</evidence>
<evidence type="ECO:0000256" key="3">
    <source>
        <dbReference type="ARBA" id="ARBA00038020"/>
    </source>
</evidence>
<evidence type="ECO:0000313" key="6">
    <source>
        <dbReference type="Proteomes" id="UP001190700"/>
    </source>
</evidence>
<dbReference type="InterPro" id="IPR036273">
    <property type="entry name" value="CRAL/TRIO_N_dom_sf"/>
</dbReference>
<dbReference type="InterPro" id="IPR001251">
    <property type="entry name" value="CRAL-TRIO_dom"/>
</dbReference>
<protein>
    <recommendedName>
        <fullName evidence="4">CRAL-TRIO domain-containing protein</fullName>
    </recommendedName>
</protein>
<sequence length="243" mass="28109">MADAVPSSEGLDLSALAWEGEETALIDLKKMLEDKKIDFTAATYGFGGQEIYLRKFLRARQLDPVKALLMIENNVKWREENKVDTCWDRLLENEKRETIAKLYWAYYCGHDRMGNWIYLEHTAAINFEGLFATCELPDLLHAHIQLQEYQTKVRYGIASARKSEVRARTTNIMDMRGLSMSMLTSTIKDLISKISTVNQDNYPEGLYQCFIVNAPWAFTMIYAFVKPFLNEHTQNKVKVRAFP</sequence>
<dbReference type="AlphaFoldDB" id="A0AAE0GKH1"/>
<dbReference type="PANTHER" id="PTHR45657:SF1">
    <property type="entry name" value="CRAL-TRIO DOMAIN-CONTAINING PROTEIN YKL091C-RELATED"/>
    <property type="match status" value="1"/>
</dbReference>
<comment type="similarity">
    <text evidence="3">Belongs to the SFH family.</text>
</comment>
<accession>A0AAE0GKH1</accession>
<dbReference type="InterPro" id="IPR051026">
    <property type="entry name" value="PI/PC_transfer"/>
</dbReference>
<reference evidence="5 6" key="1">
    <citation type="journal article" date="2015" name="Genome Biol. Evol.">
        <title>Comparative Genomics of a Bacterivorous Green Alga Reveals Evolutionary Causalities and Consequences of Phago-Mixotrophic Mode of Nutrition.</title>
        <authorList>
            <person name="Burns J.A."/>
            <person name="Paasch A."/>
            <person name="Narechania A."/>
            <person name="Kim E."/>
        </authorList>
    </citation>
    <scope>NUCLEOTIDE SEQUENCE [LARGE SCALE GENOMIC DNA]</scope>
    <source>
        <strain evidence="5 6">PLY_AMNH</strain>
    </source>
</reference>
<gene>
    <name evidence="5" type="ORF">CYMTET_12348</name>
</gene>
<dbReference type="Gene3D" id="3.40.525.10">
    <property type="entry name" value="CRAL-TRIO lipid binding domain"/>
    <property type="match status" value="1"/>
</dbReference>
<dbReference type="SMART" id="SM00516">
    <property type="entry name" value="SEC14"/>
    <property type="match status" value="1"/>
</dbReference>
<dbReference type="SUPFAM" id="SSF52087">
    <property type="entry name" value="CRAL/TRIO domain"/>
    <property type="match status" value="1"/>
</dbReference>